<dbReference type="AlphaFoldDB" id="A0A3A8KS43"/>
<dbReference type="SUPFAM" id="SSF75005">
    <property type="entry name" value="Arabinanase/levansucrase/invertase"/>
    <property type="match status" value="1"/>
</dbReference>
<evidence type="ECO:0008006" key="3">
    <source>
        <dbReference type="Google" id="ProtNLM"/>
    </source>
</evidence>
<gene>
    <name evidence="1" type="ORF">D7X32_02880</name>
</gene>
<dbReference type="EMBL" id="RAWE01000006">
    <property type="protein sequence ID" value="RKH07035.1"/>
    <property type="molecule type" value="Genomic_DNA"/>
</dbReference>
<dbReference type="InterPro" id="IPR023296">
    <property type="entry name" value="Glyco_hydro_beta-prop_sf"/>
</dbReference>
<sequence>MNLSTLLLSRLPSPSALLAAGVLLGAPALAGGLAYAGNAGGPGVTLIGVSQPNGIEAHPSAENPLVQGHNLYAPDLVRNGGVWNLYYGGWKNSTDVNDRIYFAVSDDLLFEGPWSGQSVIISNGGYLHVNDPSVQKRPDGRWVMAYTVAHQVGSDYRDWIAISTSTDGAAWTPSVATSTTEVRITNASFSDIARPSLLWTGSGWKLWFDARTDNGPLHSYLAESSEDLPRNFVLVQSYPDVNGFPGFMEPDVERVNGRYVAVVQRGFATLHKLESTDGHAFTEVGTFLSAASPAFGRKYVSNPGLVYDNVEGTVKGVGFGMTNSDSLTGHDIGFAYTQYRVSVLSCPSTWHAYTTGRYFDQAQQLTFGYGSFCRIRVEDPRTGQVLADQAVGSVAGDRWQFVP</sequence>
<keyword evidence="2" id="KW-1185">Reference proteome</keyword>
<accession>A0A3A8KS43</accession>
<proteinExistence type="predicted"/>
<dbReference type="Proteomes" id="UP000268313">
    <property type="component" value="Unassembled WGS sequence"/>
</dbReference>
<reference evidence="2" key="1">
    <citation type="submission" date="2018-09" db="EMBL/GenBank/DDBJ databases">
        <authorList>
            <person name="Livingstone P.G."/>
            <person name="Whitworth D.E."/>
        </authorList>
    </citation>
    <scope>NUCLEOTIDE SEQUENCE [LARGE SCALE GENOMIC DNA]</scope>
    <source>
        <strain evidence="2">CA043D</strain>
    </source>
</reference>
<protein>
    <recommendedName>
        <fullName evidence="3">Beta-xylosidase</fullName>
    </recommendedName>
</protein>
<dbReference type="Gene3D" id="2.115.10.20">
    <property type="entry name" value="Glycosyl hydrolase domain, family 43"/>
    <property type="match status" value="1"/>
</dbReference>
<comment type="caution">
    <text evidence="1">The sequence shown here is derived from an EMBL/GenBank/DDBJ whole genome shotgun (WGS) entry which is preliminary data.</text>
</comment>
<dbReference type="OrthoDB" id="9760116at2"/>
<organism evidence="1 2">
    <name type="scientific">Corallococcus carmarthensis</name>
    <dbReference type="NCBI Taxonomy" id="2316728"/>
    <lineage>
        <taxon>Bacteria</taxon>
        <taxon>Pseudomonadati</taxon>
        <taxon>Myxococcota</taxon>
        <taxon>Myxococcia</taxon>
        <taxon>Myxococcales</taxon>
        <taxon>Cystobacterineae</taxon>
        <taxon>Myxococcaceae</taxon>
        <taxon>Corallococcus</taxon>
    </lineage>
</organism>
<evidence type="ECO:0000313" key="2">
    <source>
        <dbReference type="Proteomes" id="UP000268313"/>
    </source>
</evidence>
<dbReference type="RefSeq" id="WP_120600948.1">
    <property type="nucleotide sequence ID" value="NZ_RAWE01000006.1"/>
</dbReference>
<name>A0A3A8KS43_9BACT</name>
<evidence type="ECO:0000313" key="1">
    <source>
        <dbReference type="EMBL" id="RKH07035.1"/>
    </source>
</evidence>